<sequence>MIWDFIIAGGGIAGSVLSTRLAQSNPSLNILLVEAGKNVSHHPLTSAPLDAFSEHFSELDWAYSTVPQVHVNNRNMYAAAGKALSGGSATNYGTWTRGNKADFNYWASLVGDSSYGYDGWLPYFKKTEDYYEGTDKSQHGYGGPITVESVTSSDPNRKYPLRAPLQAAWTEIGVSAISDANDGTPIGRAELAEDFKNGKRQLASEAYGLGAFKNVQILTDTLVKRVLFETKNGKKTAVGIEIANGTQYKASKEVILSTGAYRTPQVLQLSGVGPSALLKKHSIPVVLDAPEVGKNFHDHFSACQWWKTRSPGLALGGTTWTDPAFYKGLPCDWVITQQTPADKLKAAILADGDKVAGNHLLASDVAHTETLVVYAPAAAQLVNVDVPVDGTFIASCVLNMNPTSRGSIQIAGPDIATPPLIDPNYQATNVDRTIMRESMRSVMQVLQNTHEMQQYIEYELAPQGLPNITKDSTDAEIDARNARVGNTFFHPAGTASMGKVVDTKFKVKGVEGLRVVDASVFPTPITAHYQAIVYALAERAADIIGGKKAC</sequence>
<comment type="similarity">
    <text evidence="1">Belongs to the GMC oxidoreductase family.</text>
</comment>
<dbReference type="OrthoDB" id="269227at2759"/>
<dbReference type="SUPFAM" id="SSF51905">
    <property type="entry name" value="FAD/NAD(P)-binding domain"/>
    <property type="match status" value="1"/>
</dbReference>
<dbReference type="Pfam" id="PF05199">
    <property type="entry name" value="GMC_oxred_C"/>
    <property type="match status" value="1"/>
</dbReference>
<dbReference type="SUPFAM" id="SSF54373">
    <property type="entry name" value="FAD-linked reductases, C-terminal domain"/>
    <property type="match status" value="1"/>
</dbReference>
<dbReference type="PIRSF" id="PIRSF000137">
    <property type="entry name" value="Alcohol_oxidase"/>
    <property type="match status" value="1"/>
</dbReference>
<dbReference type="Gene3D" id="3.30.560.10">
    <property type="entry name" value="Glucose Oxidase, domain 3"/>
    <property type="match status" value="1"/>
</dbReference>
<keyword evidence="3" id="KW-0274">FAD</keyword>
<evidence type="ECO:0000256" key="1">
    <source>
        <dbReference type="ARBA" id="ARBA00010790"/>
    </source>
</evidence>
<comment type="cofactor">
    <cofactor evidence="3">
        <name>FAD</name>
        <dbReference type="ChEBI" id="CHEBI:57692"/>
    </cofactor>
</comment>
<dbReference type="GO" id="GO:0050660">
    <property type="term" value="F:flavin adenine dinucleotide binding"/>
    <property type="evidence" value="ECO:0007669"/>
    <property type="project" value="InterPro"/>
</dbReference>
<evidence type="ECO:0000256" key="2">
    <source>
        <dbReference type="PIRSR" id="PIRSR000137-1"/>
    </source>
</evidence>
<protein>
    <submittedName>
        <fullName evidence="5">Alcohol oxidase</fullName>
    </submittedName>
</protein>
<dbReference type="AlphaFoldDB" id="A0A6A5VST5"/>
<name>A0A6A5VST5_9PLEO</name>
<evidence type="ECO:0000259" key="4">
    <source>
        <dbReference type="PROSITE" id="PS00624"/>
    </source>
</evidence>
<keyword evidence="3" id="KW-0285">Flavoprotein</keyword>
<dbReference type="PROSITE" id="PS00624">
    <property type="entry name" value="GMC_OXRED_2"/>
    <property type="match status" value="1"/>
</dbReference>
<proteinExistence type="inferred from homology"/>
<reference evidence="5" key="1">
    <citation type="journal article" date="2020" name="Stud. Mycol.">
        <title>101 Dothideomycetes genomes: a test case for predicting lifestyles and emergence of pathogens.</title>
        <authorList>
            <person name="Haridas S."/>
            <person name="Albert R."/>
            <person name="Binder M."/>
            <person name="Bloem J."/>
            <person name="Labutti K."/>
            <person name="Salamov A."/>
            <person name="Andreopoulos B."/>
            <person name="Baker S."/>
            <person name="Barry K."/>
            <person name="Bills G."/>
            <person name="Bluhm B."/>
            <person name="Cannon C."/>
            <person name="Castanera R."/>
            <person name="Culley D."/>
            <person name="Daum C."/>
            <person name="Ezra D."/>
            <person name="Gonzalez J."/>
            <person name="Henrissat B."/>
            <person name="Kuo A."/>
            <person name="Liang C."/>
            <person name="Lipzen A."/>
            <person name="Lutzoni F."/>
            <person name="Magnuson J."/>
            <person name="Mondo S."/>
            <person name="Nolan M."/>
            <person name="Ohm R."/>
            <person name="Pangilinan J."/>
            <person name="Park H.-J."/>
            <person name="Ramirez L."/>
            <person name="Alfaro M."/>
            <person name="Sun H."/>
            <person name="Tritt A."/>
            <person name="Yoshinaga Y."/>
            <person name="Zwiers L.-H."/>
            <person name="Turgeon B."/>
            <person name="Goodwin S."/>
            <person name="Spatafora J."/>
            <person name="Crous P."/>
            <person name="Grigoriev I."/>
        </authorList>
    </citation>
    <scope>NUCLEOTIDE SEQUENCE</scope>
    <source>
        <strain evidence="5">CBS 107.79</strain>
    </source>
</reference>
<dbReference type="InterPro" id="IPR012132">
    <property type="entry name" value="GMC_OxRdtase"/>
</dbReference>
<keyword evidence="6" id="KW-1185">Reference proteome</keyword>
<evidence type="ECO:0000313" key="5">
    <source>
        <dbReference type="EMBL" id="KAF1977946.1"/>
    </source>
</evidence>
<dbReference type="Gene3D" id="3.50.50.60">
    <property type="entry name" value="FAD/NAD(P)-binding domain"/>
    <property type="match status" value="1"/>
</dbReference>
<feature type="active site" description="Proton donor" evidence="2">
    <location>
        <position position="490"/>
    </location>
</feature>
<evidence type="ECO:0000313" key="6">
    <source>
        <dbReference type="Proteomes" id="UP000800036"/>
    </source>
</evidence>
<dbReference type="Pfam" id="PF00732">
    <property type="entry name" value="GMC_oxred_N"/>
    <property type="match status" value="1"/>
</dbReference>
<feature type="domain" description="Glucose-methanol-choline oxidoreductase N-terminal" evidence="4">
    <location>
        <begin position="259"/>
        <end position="273"/>
    </location>
</feature>
<feature type="active site" description="Proton acceptor" evidence="2">
    <location>
        <position position="528"/>
    </location>
</feature>
<organism evidence="5 6">
    <name type="scientific">Bimuria novae-zelandiae CBS 107.79</name>
    <dbReference type="NCBI Taxonomy" id="1447943"/>
    <lineage>
        <taxon>Eukaryota</taxon>
        <taxon>Fungi</taxon>
        <taxon>Dikarya</taxon>
        <taxon>Ascomycota</taxon>
        <taxon>Pezizomycotina</taxon>
        <taxon>Dothideomycetes</taxon>
        <taxon>Pleosporomycetidae</taxon>
        <taxon>Pleosporales</taxon>
        <taxon>Massarineae</taxon>
        <taxon>Didymosphaeriaceae</taxon>
        <taxon>Bimuria</taxon>
    </lineage>
</organism>
<dbReference type="GO" id="GO:0016614">
    <property type="term" value="F:oxidoreductase activity, acting on CH-OH group of donors"/>
    <property type="evidence" value="ECO:0007669"/>
    <property type="project" value="InterPro"/>
</dbReference>
<accession>A0A6A5VST5</accession>
<feature type="binding site" evidence="3">
    <location>
        <position position="223"/>
    </location>
    <ligand>
        <name>FAD</name>
        <dbReference type="ChEBI" id="CHEBI:57692"/>
    </ligand>
</feature>
<evidence type="ECO:0000256" key="3">
    <source>
        <dbReference type="PIRSR" id="PIRSR000137-2"/>
    </source>
</evidence>
<dbReference type="Proteomes" id="UP000800036">
    <property type="component" value="Unassembled WGS sequence"/>
</dbReference>
<gene>
    <name evidence="5" type="ORF">BU23DRAFT_451457</name>
</gene>
<dbReference type="InterPro" id="IPR036188">
    <property type="entry name" value="FAD/NAD-bd_sf"/>
</dbReference>
<dbReference type="InterPro" id="IPR007867">
    <property type="entry name" value="GMC_OxRtase_C"/>
</dbReference>
<dbReference type="EMBL" id="ML976662">
    <property type="protein sequence ID" value="KAF1977946.1"/>
    <property type="molecule type" value="Genomic_DNA"/>
</dbReference>
<dbReference type="PANTHER" id="PTHR11552">
    <property type="entry name" value="GLUCOSE-METHANOL-CHOLINE GMC OXIDOREDUCTASE"/>
    <property type="match status" value="1"/>
</dbReference>
<dbReference type="PANTHER" id="PTHR11552:SF123">
    <property type="entry name" value="GMC OXIDOREDUCTASE (AFU_ORTHOLOGUE AFUA_2G01770)-RELATED"/>
    <property type="match status" value="1"/>
</dbReference>
<dbReference type="InterPro" id="IPR000172">
    <property type="entry name" value="GMC_OxRdtase_N"/>
</dbReference>